<evidence type="ECO:0000256" key="5">
    <source>
        <dbReference type="ARBA" id="ARBA00022679"/>
    </source>
</evidence>
<dbReference type="EC" id="2.5.1.60" evidence="2 9"/>
<dbReference type="Pfam" id="PF01239">
    <property type="entry name" value="PPTA"/>
    <property type="match status" value="5"/>
</dbReference>
<evidence type="ECO:0000313" key="11">
    <source>
        <dbReference type="Proteomes" id="UP000218811"/>
    </source>
</evidence>
<sequence>MRTNTRDEARRAGRWLETMHGVKRVRYSREALEAKKQREQAKLKEYLALTENVLQKKKCSDWSKDAFDLTTRILHINPEFYTIWNYRRNILVNGIFPSSSAAEINDLLSTDLSLTTAHLKQHPKVYWIWNHRRWCLANVPDGPTDDDPDSWRKADWNKELYVVEKMLDADARNFHAWNYRRHVLSSMPVKRPEQTELAYTTRKIEANFSNFSAWHQRSKVLMSLWDAGKLDRWHSMEEEFELVKNAMYTDPGDQSVWIYHRWLIGNGDDYEVLCREIAAIQELMDEQPDSKWCVESLVFYKRLLLRNHLQRMSESERTTILDSCSALLKSLQSIDPNRRQRYVDLAFALSPQNNQLSIPSGCVDHSHHVLETDAPGEARYLTLIGRILSPINEMRHRRIGTLRDAVGNILTSSAT</sequence>
<proteinExistence type="inferred from homology"/>
<dbReference type="InterPro" id="IPR002088">
    <property type="entry name" value="Prenyl_trans_a"/>
</dbReference>
<dbReference type="OMA" id="RKFPKCY"/>
<name>A0A2H3JKL6_WOLCO</name>
<evidence type="ECO:0000256" key="2">
    <source>
        <dbReference type="ARBA" id="ARBA00012656"/>
    </source>
</evidence>
<dbReference type="PANTHER" id="PTHR11129:SF2">
    <property type="entry name" value="GERANYLGERANYL TRANSFERASE TYPE-2 SUBUNIT ALPHA"/>
    <property type="match status" value="1"/>
</dbReference>
<keyword evidence="4 9" id="KW-0637">Prenyltransferase</keyword>
<dbReference type="FunFam" id="1.25.40.120:FF:000035">
    <property type="entry name" value="Geranylgeranyl transferase type-2 subunit alpha"/>
    <property type="match status" value="1"/>
</dbReference>
<keyword evidence="6" id="KW-0677">Repeat</keyword>
<dbReference type="GO" id="GO:0005968">
    <property type="term" value="C:Rab-protein geranylgeranyltransferase complex"/>
    <property type="evidence" value="ECO:0007669"/>
    <property type="project" value="TreeGrafter"/>
</dbReference>
<dbReference type="PANTHER" id="PTHR11129">
    <property type="entry name" value="PROTEIN FARNESYLTRANSFERASE ALPHA SUBUNIT/RAB GERANYLGERANYL TRANSFERASE ALPHA SUBUNIT"/>
    <property type="match status" value="1"/>
</dbReference>
<dbReference type="Proteomes" id="UP000218811">
    <property type="component" value="Unassembled WGS sequence"/>
</dbReference>
<comment type="similarity">
    <text evidence="1 9">Belongs to the protein prenyltransferase subunit alpha family.</text>
</comment>
<dbReference type="SUPFAM" id="SSF48439">
    <property type="entry name" value="Protein prenylyltransferase"/>
    <property type="match status" value="1"/>
</dbReference>
<evidence type="ECO:0000256" key="6">
    <source>
        <dbReference type="ARBA" id="ARBA00022737"/>
    </source>
</evidence>
<comment type="catalytic activity">
    <reaction evidence="8 9">
        <text>geranylgeranyl diphosphate + L-cysteinyl-[protein] = S-geranylgeranyl-L-cysteinyl-[protein] + diphosphate</text>
        <dbReference type="Rhea" id="RHEA:21240"/>
        <dbReference type="Rhea" id="RHEA-COMP:10131"/>
        <dbReference type="Rhea" id="RHEA-COMP:11537"/>
        <dbReference type="ChEBI" id="CHEBI:29950"/>
        <dbReference type="ChEBI" id="CHEBI:33019"/>
        <dbReference type="ChEBI" id="CHEBI:57533"/>
        <dbReference type="ChEBI" id="CHEBI:86021"/>
        <dbReference type="EC" id="2.5.1.60"/>
    </reaction>
</comment>
<evidence type="ECO:0000256" key="4">
    <source>
        <dbReference type="ARBA" id="ARBA00022602"/>
    </source>
</evidence>
<evidence type="ECO:0000313" key="10">
    <source>
        <dbReference type="EMBL" id="PCH38278.1"/>
    </source>
</evidence>
<dbReference type="OrthoDB" id="1658at2759"/>
<dbReference type="AlphaFoldDB" id="A0A2H3JKL6"/>
<keyword evidence="11" id="KW-1185">Reference proteome</keyword>
<evidence type="ECO:0000256" key="9">
    <source>
        <dbReference type="RuleBase" id="RU367120"/>
    </source>
</evidence>
<dbReference type="EMBL" id="KB467942">
    <property type="protein sequence ID" value="PCH38278.1"/>
    <property type="molecule type" value="Genomic_DNA"/>
</dbReference>
<reference evidence="10 11" key="1">
    <citation type="journal article" date="2012" name="Science">
        <title>The Paleozoic origin of enzymatic lignin decomposition reconstructed from 31 fungal genomes.</title>
        <authorList>
            <person name="Floudas D."/>
            <person name="Binder M."/>
            <person name="Riley R."/>
            <person name="Barry K."/>
            <person name="Blanchette R.A."/>
            <person name="Henrissat B."/>
            <person name="Martinez A.T."/>
            <person name="Otillar R."/>
            <person name="Spatafora J.W."/>
            <person name="Yadav J.S."/>
            <person name="Aerts A."/>
            <person name="Benoit I."/>
            <person name="Boyd A."/>
            <person name="Carlson A."/>
            <person name="Copeland A."/>
            <person name="Coutinho P.M."/>
            <person name="de Vries R.P."/>
            <person name="Ferreira P."/>
            <person name="Findley K."/>
            <person name="Foster B."/>
            <person name="Gaskell J."/>
            <person name="Glotzer D."/>
            <person name="Gorecki P."/>
            <person name="Heitman J."/>
            <person name="Hesse C."/>
            <person name="Hori C."/>
            <person name="Igarashi K."/>
            <person name="Jurgens J.A."/>
            <person name="Kallen N."/>
            <person name="Kersten P."/>
            <person name="Kohler A."/>
            <person name="Kuees U."/>
            <person name="Kumar T.K.A."/>
            <person name="Kuo A."/>
            <person name="LaButti K."/>
            <person name="Larrondo L.F."/>
            <person name="Lindquist E."/>
            <person name="Ling A."/>
            <person name="Lombard V."/>
            <person name="Lucas S."/>
            <person name="Lundell T."/>
            <person name="Martin R."/>
            <person name="McLaughlin D.J."/>
            <person name="Morgenstern I."/>
            <person name="Morin E."/>
            <person name="Murat C."/>
            <person name="Nagy L.G."/>
            <person name="Nolan M."/>
            <person name="Ohm R.A."/>
            <person name="Patyshakuliyeva A."/>
            <person name="Rokas A."/>
            <person name="Ruiz-Duenas F.J."/>
            <person name="Sabat G."/>
            <person name="Salamov A."/>
            <person name="Samejima M."/>
            <person name="Schmutz J."/>
            <person name="Slot J.C."/>
            <person name="St John F."/>
            <person name="Stenlid J."/>
            <person name="Sun H."/>
            <person name="Sun S."/>
            <person name="Syed K."/>
            <person name="Tsang A."/>
            <person name="Wiebenga A."/>
            <person name="Young D."/>
            <person name="Pisabarro A."/>
            <person name="Eastwood D.C."/>
            <person name="Martin F."/>
            <person name="Cullen D."/>
            <person name="Grigoriev I.V."/>
            <person name="Hibbett D.S."/>
        </authorList>
    </citation>
    <scope>NUCLEOTIDE SEQUENCE [LARGE SCALE GENOMIC DNA]</scope>
    <source>
        <strain evidence="10 11">MD-104</strain>
    </source>
</reference>
<gene>
    <name evidence="10" type="ORF">WOLCODRAFT_161447</name>
</gene>
<evidence type="ECO:0000256" key="3">
    <source>
        <dbReference type="ARBA" id="ARBA00014772"/>
    </source>
</evidence>
<protein>
    <recommendedName>
        <fullName evidence="3 9">Geranylgeranyl transferase type-2 subunit alpha</fullName>
        <ecNumber evidence="2 9">2.5.1.60</ecNumber>
    </recommendedName>
    <alternativeName>
        <fullName evidence="7 9">Geranylgeranyl transferase type II subunit alpha</fullName>
    </alternativeName>
</protein>
<dbReference type="GO" id="GO:0097354">
    <property type="term" value="P:prenylation"/>
    <property type="evidence" value="ECO:0007669"/>
    <property type="project" value="UniProtKB-UniRule"/>
</dbReference>
<evidence type="ECO:0000256" key="1">
    <source>
        <dbReference type="ARBA" id="ARBA00006734"/>
    </source>
</evidence>
<dbReference type="STRING" id="742152.A0A2H3JKL6"/>
<evidence type="ECO:0000256" key="8">
    <source>
        <dbReference type="ARBA" id="ARBA00047658"/>
    </source>
</evidence>
<organism evidence="10 11">
    <name type="scientific">Wolfiporia cocos (strain MD-104)</name>
    <name type="common">Brown rot fungus</name>
    <dbReference type="NCBI Taxonomy" id="742152"/>
    <lineage>
        <taxon>Eukaryota</taxon>
        <taxon>Fungi</taxon>
        <taxon>Dikarya</taxon>
        <taxon>Basidiomycota</taxon>
        <taxon>Agaricomycotina</taxon>
        <taxon>Agaricomycetes</taxon>
        <taxon>Polyporales</taxon>
        <taxon>Phaeolaceae</taxon>
        <taxon>Wolfiporia</taxon>
    </lineage>
</organism>
<dbReference type="GO" id="GO:0004663">
    <property type="term" value="F:Rab geranylgeranyltransferase activity"/>
    <property type="evidence" value="ECO:0007669"/>
    <property type="project" value="UniProtKB-UniRule"/>
</dbReference>
<dbReference type="PROSITE" id="PS51147">
    <property type="entry name" value="PFTA"/>
    <property type="match status" value="5"/>
</dbReference>
<keyword evidence="5 9" id="KW-0808">Transferase</keyword>
<comment type="function">
    <text evidence="9">Catalyzes the transfer of a geranyl-geranyl moiety from geranyl-geranyl pyrophosphate to cysteines occuring in specific C-terminal amino acid sequences.</text>
</comment>
<evidence type="ECO:0000256" key="7">
    <source>
        <dbReference type="ARBA" id="ARBA00031267"/>
    </source>
</evidence>
<dbReference type="Gene3D" id="1.25.40.120">
    <property type="entry name" value="Protein prenylyltransferase"/>
    <property type="match status" value="1"/>
</dbReference>
<accession>A0A2H3JKL6</accession>